<evidence type="ECO:0000259" key="2">
    <source>
        <dbReference type="Pfam" id="PF21599"/>
    </source>
</evidence>
<dbReference type="KEGG" id="bgt:106060832"/>
<dbReference type="VEuPathDB" id="VectorBase:BGLAX_048056"/>
<feature type="compositionally biased region" description="Acidic residues" evidence="1">
    <location>
        <begin position="206"/>
        <end position="218"/>
    </location>
</feature>
<dbReference type="OrthoDB" id="6075101at2759"/>
<feature type="region of interest" description="Disordered" evidence="1">
    <location>
        <begin position="170"/>
        <end position="254"/>
    </location>
</feature>
<evidence type="ECO:0000313" key="4">
    <source>
        <dbReference type="Proteomes" id="UP000076420"/>
    </source>
</evidence>
<dbReference type="RefSeq" id="XP_013074290.2">
    <property type="nucleotide sequence ID" value="XM_013218836.2"/>
</dbReference>
<protein>
    <recommendedName>
        <fullName evidence="2">ZSWIM3 N-terminal domain-containing protein</fullName>
    </recommendedName>
</protein>
<feature type="compositionally biased region" description="Polar residues" evidence="1">
    <location>
        <begin position="224"/>
        <end position="238"/>
    </location>
</feature>
<dbReference type="AlphaFoldDB" id="A0A2C9L4P3"/>
<dbReference type="Proteomes" id="UP000076420">
    <property type="component" value="Unassembled WGS sequence"/>
</dbReference>
<accession>A0A2C9L4P3</accession>
<reference evidence="3" key="1">
    <citation type="submission" date="2020-05" db="UniProtKB">
        <authorList>
            <consortium name="EnsemblMetazoa"/>
        </authorList>
    </citation>
    <scope>IDENTIFICATION</scope>
    <source>
        <strain evidence="3">BB02</strain>
    </source>
</reference>
<dbReference type="InterPro" id="IPR048325">
    <property type="entry name" value="ZSWIM3_N"/>
</dbReference>
<evidence type="ECO:0000313" key="3">
    <source>
        <dbReference type="EnsemblMetazoa" id="BGLB026887-PA"/>
    </source>
</evidence>
<feature type="compositionally biased region" description="Basic and acidic residues" evidence="1">
    <location>
        <begin position="195"/>
        <end position="205"/>
    </location>
</feature>
<dbReference type="Pfam" id="PF21599">
    <property type="entry name" value="ZSWIM3_N"/>
    <property type="match status" value="1"/>
</dbReference>
<gene>
    <name evidence="3" type="primary">106060832</name>
</gene>
<feature type="region of interest" description="Disordered" evidence="1">
    <location>
        <begin position="443"/>
        <end position="475"/>
    </location>
</feature>
<dbReference type="PANTHER" id="PTHR31569:SF4">
    <property type="entry name" value="SWIM-TYPE DOMAIN-CONTAINING PROTEIN"/>
    <property type="match status" value="1"/>
</dbReference>
<name>A0A2C9L4P3_BIOGL</name>
<proteinExistence type="predicted"/>
<evidence type="ECO:0000256" key="1">
    <source>
        <dbReference type="SAM" id="MobiDB-lite"/>
    </source>
</evidence>
<dbReference type="PANTHER" id="PTHR31569">
    <property type="entry name" value="SWIM-TYPE DOMAIN-CONTAINING PROTEIN"/>
    <property type="match status" value="1"/>
</dbReference>
<dbReference type="EnsemblMetazoa" id="BGLB026887-RB">
    <property type="protein sequence ID" value="BGLB026887-PB"/>
    <property type="gene ID" value="BGLB026887"/>
</dbReference>
<feature type="domain" description="ZSWIM3 N-terminal" evidence="2">
    <location>
        <begin position="5"/>
        <end position="116"/>
    </location>
</feature>
<sequence>MSLRMEPGQMYNSWAEFKDALDSHCREHKVLFNISNAKTVEQANNMLKKKPYFDINLKYASIILVCKHYGSYKSLSSGLRPKQRSYKINCKAYISVSACRKENYLIIRDSYHIHSHPCTEEIYNSYPEVRRMTKEERKMVGTLMELGVPTSQIKNAVGRHVTHKDLQNAKTHIKAVKMGVKREDQSNGQRRRKTFKELHDEKDGTGLEDGEALSESDEDKLHESTSLSSTQSIQNTAKDQTDEDMSRDATNSGYTITVGEMDSLSDARDSLGMVEISGNCEKDLGNSEMGGLTGLLAAAGLSSDSVVLTVNSQGHTENNGIVEAKNSYTVTVSLPEGDVTQTGTNLQELLKGLPLGKVVPKPLSLPESPVKVKMEDVGSPEVKGCIKCGGYISPLDGHEQCLSCLGPEHIHEVNCEHCLAMSQEQFNIRRKKMVALRMKALKEMRRKRKNDTEQHDSDSDYSPVVRKSKRPRKPVNFGPDIYVDETFLFGGNNDSKAVKRNDINSSKLYAEESRDMDCIPKIEPLDEESTHFCHESNDFNPFEQYHTVPSHNSQRFDHILSQAKVFEDVTLMESGEGSLRFSPSTSICSEFQKSIAIPDLPPFPPTVMGKYILHSKFEQAFCSELPPLLGVTDPTVDVMGKGLAKLAKNAAVQTRLAVYDKLFTRVGVGMADEALSIISELYGKVTEVTEISQEDLTSSLQTALDTIQALKDVLEELGVMSKDAISTASHQRSISFNALQAARKTLIPHRIPNDETSHRRSKFQPFSKAKVTTTKSSTELSSLNKSTSYRGADFSSPMSPAFKLKELAERISAGQANSNIHVSGLPMVTLATSQDGLDVNPEISTAFIMSGKEFTVGPLNGDLLHSISTSNEGIIELHVMKNSEDLIDAEEAAVEEVIQTD</sequence>
<dbReference type="EnsemblMetazoa" id="BGLB026887-RA">
    <property type="protein sequence ID" value="BGLB026887-PA"/>
    <property type="gene ID" value="BGLB026887"/>
</dbReference>
<organism evidence="3 4">
    <name type="scientific">Biomphalaria glabrata</name>
    <name type="common">Bloodfluke planorb</name>
    <name type="synonym">Freshwater snail</name>
    <dbReference type="NCBI Taxonomy" id="6526"/>
    <lineage>
        <taxon>Eukaryota</taxon>
        <taxon>Metazoa</taxon>
        <taxon>Spiralia</taxon>
        <taxon>Lophotrochozoa</taxon>
        <taxon>Mollusca</taxon>
        <taxon>Gastropoda</taxon>
        <taxon>Heterobranchia</taxon>
        <taxon>Euthyneura</taxon>
        <taxon>Panpulmonata</taxon>
        <taxon>Hygrophila</taxon>
        <taxon>Lymnaeoidea</taxon>
        <taxon>Planorbidae</taxon>
        <taxon>Biomphalaria</taxon>
    </lineage>
</organism>
<dbReference type="InterPro" id="IPR052579">
    <property type="entry name" value="Zinc_finger_SWIM"/>
</dbReference>
<dbReference type="VEuPathDB" id="VectorBase:BGLB026887"/>